<dbReference type="PATRIC" id="fig|1620414.3.peg.658"/>
<protein>
    <submittedName>
        <fullName evidence="3">UDP-glucose 4-epimerase</fullName>
    </submittedName>
</protein>
<feature type="domain" description="NAD-dependent epimerase/dehydratase" evidence="2">
    <location>
        <begin position="9"/>
        <end position="244"/>
    </location>
</feature>
<dbReference type="Pfam" id="PF01370">
    <property type="entry name" value="Epimerase"/>
    <property type="match status" value="1"/>
</dbReference>
<evidence type="ECO:0000313" key="4">
    <source>
        <dbReference type="Proteomes" id="UP000034913"/>
    </source>
</evidence>
<dbReference type="EMBL" id="LCRB01000008">
    <property type="protein sequence ID" value="KKW26405.1"/>
    <property type="molecule type" value="Genomic_DNA"/>
</dbReference>
<evidence type="ECO:0000256" key="1">
    <source>
        <dbReference type="ARBA" id="ARBA00007637"/>
    </source>
</evidence>
<accession>A0A0G1X6E4</accession>
<sequence>MDPSGKKYIVTGGAGFIGSHIVDALIARGDEVHVIDLFLTGKRERLHPKAIMHEADIRDETKLPEIFRGARGVFHTAAQPRMQYSIQKPRLTNDINITGTLNVLLAARDAGVSRVVYSASSSAYGPRHPMPLREDMAPEPVIPYAIQKRVGEQYCQMVSKFYGLETASLRYFNVYGPHQTTSKDGPYATVIGIFLEERKNGRPMPVVPDGTQRRDFTHVHDVAAANLLAMSSASVGTGEIINIGTGKSYSVLEVARMIGGEWEFTNPREGEVHETLADNRKAKELLGWEPKISFEEGIDDLKKIYSLL</sequence>
<organism evidence="3 4">
    <name type="scientific">candidate division Kazan bacterium GW2011_GWB1_52_7</name>
    <dbReference type="NCBI Taxonomy" id="1620414"/>
    <lineage>
        <taxon>Bacteria</taxon>
        <taxon>Bacteria division Kazan-3B-28</taxon>
    </lineage>
</organism>
<name>A0A0G1X6E4_UNCK3</name>
<reference evidence="3 4" key="1">
    <citation type="journal article" date="2015" name="Nature">
        <title>rRNA introns, odd ribosomes, and small enigmatic genomes across a large radiation of phyla.</title>
        <authorList>
            <person name="Brown C.T."/>
            <person name="Hug L.A."/>
            <person name="Thomas B.C."/>
            <person name="Sharon I."/>
            <person name="Castelle C.J."/>
            <person name="Singh A."/>
            <person name="Wilkins M.J."/>
            <person name="Williams K.H."/>
            <person name="Banfield J.F."/>
        </authorList>
    </citation>
    <scope>NUCLEOTIDE SEQUENCE [LARGE SCALE GENOMIC DNA]</scope>
</reference>
<dbReference type="InterPro" id="IPR036291">
    <property type="entry name" value="NAD(P)-bd_dom_sf"/>
</dbReference>
<evidence type="ECO:0000313" key="3">
    <source>
        <dbReference type="EMBL" id="KKW26405.1"/>
    </source>
</evidence>
<proteinExistence type="inferred from homology"/>
<dbReference type="PANTHER" id="PTHR43000">
    <property type="entry name" value="DTDP-D-GLUCOSE 4,6-DEHYDRATASE-RELATED"/>
    <property type="match status" value="1"/>
</dbReference>
<dbReference type="Gene3D" id="3.40.50.720">
    <property type="entry name" value="NAD(P)-binding Rossmann-like Domain"/>
    <property type="match status" value="1"/>
</dbReference>
<evidence type="ECO:0000259" key="2">
    <source>
        <dbReference type="Pfam" id="PF01370"/>
    </source>
</evidence>
<dbReference type="SUPFAM" id="SSF51735">
    <property type="entry name" value="NAD(P)-binding Rossmann-fold domains"/>
    <property type="match status" value="1"/>
</dbReference>
<comment type="caution">
    <text evidence="3">The sequence shown here is derived from an EMBL/GenBank/DDBJ whole genome shotgun (WGS) entry which is preliminary data.</text>
</comment>
<gene>
    <name evidence="3" type="ORF">VF00_C0008G0004</name>
</gene>
<dbReference type="InterPro" id="IPR001509">
    <property type="entry name" value="Epimerase_deHydtase"/>
</dbReference>
<dbReference type="Gene3D" id="3.90.25.10">
    <property type="entry name" value="UDP-galactose 4-epimerase, domain 1"/>
    <property type="match status" value="1"/>
</dbReference>
<dbReference type="Proteomes" id="UP000034913">
    <property type="component" value="Unassembled WGS sequence"/>
</dbReference>
<comment type="similarity">
    <text evidence="1">Belongs to the NAD(P)-dependent epimerase/dehydratase family.</text>
</comment>
<dbReference type="AlphaFoldDB" id="A0A0G1X6E4"/>